<dbReference type="InParanoid" id="A0A2I0MRQ7"/>
<dbReference type="Proteomes" id="UP000053872">
    <property type="component" value="Unassembled WGS sequence"/>
</dbReference>
<name>A0A2I0MRQ7_COLLI</name>
<accession>A0A2I0MRQ7</accession>
<sequence>MYICDKVIFGSCRFIFFQKLCSSDAKVWNLLLYL</sequence>
<reference evidence="1 2" key="1">
    <citation type="journal article" date="2013" name="Science">
        <title>Genomic diversity and evolution of the head crest in the rock pigeon.</title>
        <authorList>
            <person name="Shapiro M.D."/>
            <person name="Kronenberg Z."/>
            <person name="Li C."/>
            <person name="Domyan E.T."/>
            <person name="Pan H."/>
            <person name="Campbell M."/>
            <person name="Tan H."/>
            <person name="Huff C.D."/>
            <person name="Hu H."/>
            <person name="Vickrey A.I."/>
            <person name="Nielsen S.C."/>
            <person name="Stringham S.A."/>
            <person name="Hu H."/>
            <person name="Willerslev E."/>
            <person name="Gilbert M.T."/>
            <person name="Yandell M."/>
            <person name="Zhang G."/>
            <person name="Wang J."/>
        </authorList>
    </citation>
    <scope>NUCLEOTIDE SEQUENCE [LARGE SCALE GENOMIC DNA]</scope>
    <source>
        <tissue evidence="1">Blood</tissue>
    </source>
</reference>
<protein>
    <submittedName>
        <fullName evidence="1">High mobility group nucleosome binding domain 1</fullName>
    </submittedName>
</protein>
<keyword evidence="2" id="KW-1185">Reference proteome</keyword>
<gene>
    <name evidence="1" type="primary">HMGN1</name>
    <name evidence="1" type="ORF">A306_00002793</name>
</gene>
<dbReference type="EMBL" id="AKCR02000003">
    <property type="protein sequence ID" value="PKK32360.1"/>
    <property type="molecule type" value="Genomic_DNA"/>
</dbReference>
<evidence type="ECO:0000313" key="1">
    <source>
        <dbReference type="EMBL" id="PKK32360.1"/>
    </source>
</evidence>
<evidence type="ECO:0000313" key="2">
    <source>
        <dbReference type="Proteomes" id="UP000053872"/>
    </source>
</evidence>
<dbReference type="AlphaFoldDB" id="A0A2I0MRQ7"/>
<comment type="caution">
    <text evidence="1">The sequence shown here is derived from an EMBL/GenBank/DDBJ whole genome shotgun (WGS) entry which is preliminary data.</text>
</comment>
<proteinExistence type="predicted"/>
<organism evidence="1 2">
    <name type="scientific">Columba livia</name>
    <name type="common">Rock dove</name>
    <dbReference type="NCBI Taxonomy" id="8932"/>
    <lineage>
        <taxon>Eukaryota</taxon>
        <taxon>Metazoa</taxon>
        <taxon>Chordata</taxon>
        <taxon>Craniata</taxon>
        <taxon>Vertebrata</taxon>
        <taxon>Euteleostomi</taxon>
        <taxon>Archelosauria</taxon>
        <taxon>Archosauria</taxon>
        <taxon>Dinosauria</taxon>
        <taxon>Saurischia</taxon>
        <taxon>Theropoda</taxon>
        <taxon>Coelurosauria</taxon>
        <taxon>Aves</taxon>
        <taxon>Neognathae</taxon>
        <taxon>Neoaves</taxon>
        <taxon>Columbimorphae</taxon>
        <taxon>Columbiformes</taxon>
        <taxon>Columbidae</taxon>
        <taxon>Columba</taxon>
    </lineage>
</organism>